<feature type="domain" description="Glycosyl hydrolase family 92" evidence="3">
    <location>
        <begin position="290"/>
        <end position="769"/>
    </location>
</feature>
<feature type="compositionally biased region" description="Polar residues" evidence="1">
    <location>
        <begin position="769"/>
        <end position="779"/>
    </location>
</feature>
<dbReference type="Pfam" id="PF07971">
    <property type="entry name" value="Glyco_hydro_92"/>
    <property type="match status" value="1"/>
</dbReference>
<dbReference type="InterPro" id="IPR014718">
    <property type="entry name" value="GH-type_carb-bd"/>
</dbReference>
<feature type="region of interest" description="Disordered" evidence="1">
    <location>
        <begin position="769"/>
        <end position="790"/>
    </location>
</feature>
<feature type="domain" description="Glycosyl hydrolase family 92 N-terminal" evidence="4">
    <location>
        <begin position="38"/>
        <end position="283"/>
    </location>
</feature>
<evidence type="ECO:0000313" key="6">
    <source>
        <dbReference type="Proteomes" id="UP000054383"/>
    </source>
</evidence>
<dbReference type="NCBIfam" id="TIGR01180">
    <property type="entry name" value="aman2_put"/>
    <property type="match status" value="1"/>
</dbReference>
<dbReference type="Gene3D" id="1.20.1610.10">
    <property type="entry name" value="alpha-1,2-mannosidases domains"/>
    <property type="match status" value="1"/>
</dbReference>
<dbReference type="GO" id="GO:0000224">
    <property type="term" value="F:peptide-N4-(N-acetyl-beta-glucosaminyl)asparagine amidase activity"/>
    <property type="evidence" value="ECO:0007669"/>
    <property type="project" value="TreeGrafter"/>
</dbReference>
<dbReference type="Proteomes" id="UP000054383">
    <property type="component" value="Unassembled WGS sequence"/>
</dbReference>
<reference evidence="5 6" key="1">
    <citation type="submission" date="2015-04" db="EMBL/GenBank/DDBJ databases">
        <authorList>
            <person name="Syromyatnikov M.Y."/>
            <person name="Popov V.N."/>
        </authorList>
    </citation>
    <scope>NUCLEOTIDE SEQUENCE [LARGE SCALE GENOMIC DNA]</scope>
    <source>
        <strain evidence="5">WF-38-12</strain>
    </source>
</reference>
<dbReference type="Gene3D" id="3.30.2080.10">
    <property type="entry name" value="GH92 mannosidase domain"/>
    <property type="match status" value="1"/>
</dbReference>
<dbReference type="FunFam" id="1.20.1050.60:FF:000002">
    <property type="entry name" value="Glycosyl hydrolase family 92"/>
    <property type="match status" value="1"/>
</dbReference>
<dbReference type="GO" id="GO:0006516">
    <property type="term" value="P:glycoprotein catabolic process"/>
    <property type="evidence" value="ECO:0007669"/>
    <property type="project" value="TreeGrafter"/>
</dbReference>
<dbReference type="STRING" id="28573.A0A0U1M7S7"/>
<dbReference type="Gene3D" id="2.70.98.10">
    <property type="match status" value="1"/>
</dbReference>
<name>A0A0U1M7S7_TALIS</name>
<evidence type="ECO:0000256" key="2">
    <source>
        <dbReference type="SAM" id="SignalP"/>
    </source>
</evidence>
<dbReference type="Pfam" id="PF17678">
    <property type="entry name" value="Glyco_hydro_92N"/>
    <property type="match status" value="1"/>
</dbReference>
<dbReference type="PANTHER" id="PTHR12143:SF42">
    <property type="entry name" value="PUTATIVE SUBFAMILY (AFU_ORTHOLOGUE AFUA_6G13760)-RELATED"/>
    <property type="match status" value="1"/>
</dbReference>
<dbReference type="PANTHER" id="PTHR12143">
    <property type="entry name" value="PEPTIDE N-GLYCANASE PNGASE -RELATED"/>
    <property type="match status" value="1"/>
</dbReference>
<sequence length="790" mass="85965">MKVPFCSTELLGASLLLCLSVLAERQAAVDDSFDPLAYINPLIGTSNEGHVFAGASLPFGMAKAGPDSDSDNQGGFATDATNIMGFSHMHDSGTGGSSSLGNFPIFPQPNCTNDDITLCSYSSQSRLSGYVGDSLSAKPGYIGLTLNNGVQTEVTVSNHTALYRFTIDPNVQYNSPVILVDLTDLPQSRANGTASVDPTSGRITVGGTFGPSFGVGNYESYACVDFSGAGIRNTGTFFNDDVALQPDNVTTSVGSYSEANSAGVWTQFAAPVNGVFIARVGLSFLSTDDACSNAENEIGDFDFDSTYQAAQQAWTEKLNVVSVSPGGASDDMQTSFWSGLYRSMLSPQDYTGQNPLWQSDEPYYDSYYCIWDSFRSIHPLLTLVDPVSQSRMIRSLVDIYRNEGYLPDCRMSLCKGFTQGGSNADIVITDAYLKDIPDVNWTTAYQALVQDAEVEPSDWSVEGRGNLDSWHNLGYVATDDADPNTSGYSTGSISRTVEYAYDDFCIATMANKTGQSDDYTKYVGRAQNWKNMFKDDQTSSINGADTGFVGFLQPKYDNGSWGSQDPIFCSPLQDFTSCYLGESNYETYEGSIWLYTFFVPQDMGALITTLGGKDNFTSRLSYLHDSGLLYVGDEQAFLTVYQFHYVGRPGLSTKQVHAYIPSQFNNTNNGIPGNDDSGAMGSFEVLSMMGIWPVPGQDVYLLSPPFFKEVSIKNGLTGNVATIRNVNFDASYSNIYVQNATKDGKPWTKNWITHDFFTKGGTLEFTLGDSESSWGTNTEDLPPSLTPYDF</sequence>
<dbReference type="GO" id="GO:0005634">
    <property type="term" value="C:nucleus"/>
    <property type="evidence" value="ECO:0007669"/>
    <property type="project" value="TreeGrafter"/>
</dbReference>
<dbReference type="EMBL" id="CVMT01000009">
    <property type="protein sequence ID" value="CRG91412.1"/>
    <property type="molecule type" value="Genomic_DNA"/>
</dbReference>
<dbReference type="InterPro" id="IPR041371">
    <property type="entry name" value="GH92_N"/>
</dbReference>
<dbReference type="FunFam" id="1.20.1610.10:FF:000002">
    <property type="entry name" value="Alpha-1,2-mannosidase family protein"/>
    <property type="match status" value="1"/>
</dbReference>
<dbReference type="InterPro" id="IPR005887">
    <property type="entry name" value="GH92_a_mannosidase_put"/>
</dbReference>
<dbReference type="InterPro" id="IPR012939">
    <property type="entry name" value="Glyco_hydro_92"/>
</dbReference>
<dbReference type="AlphaFoldDB" id="A0A0U1M7S7"/>
<evidence type="ECO:0000313" key="5">
    <source>
        <dbReference type="EMBL" id="CRG91412.1"/>
    </source>
</evidence>
<accession>A0A0U1M7S7</accession>
<keyword evidence="5" id="KW-0378">Hydrolase</keyword>
<dbReference type="OrthoDB" id="449263at2759"/>
<keyword evidence="5" id="KW-0326">Glycosidase</keyword>
<organism evidence="5 6">
    <name type="scientific">Talaromyces islandicus</name>
    <name type="common">Penicillium islandicum</name>
    <dbReference type="NCBI Taxonomy" id="28573"/>
    <lineage>
        <taxon>Eukaryota</taxon>
        <taxon>Fungi</taxon>
        <taxon>Dikarya</taxon>
        <taxon>Ascomycota</taxon>
        <taxon>Pezizomycotina</taxon>
        <taxon>Eurotiomycetes</taxon>
        <taxon>Eurotiomycetidae</taxon>
        <taxon>Eurotiales</taxon>
        <taxon>Trichocomaceae</taxon>
        <taxon>Talaromyces</taxon>
        <taxon>Talaromyces sect. Islandici</taxon>
    </lineage>
</organism>
<dbReference type="GO" id="GO:0016798">
    <property type="term" value="F:hydrolase activity, acting on glycosyl bonds"/>
    <property type="evidence" value="ECO:0007669"/>
    <property type="project" value="UniProtKB-KW"/>
</dbReference>
<dbReference type="Gene3D" id="1.20.1050.60">
    <property type="entry name" value="alpha-1,2-mannosidase"/>
    <property type="match status" value="1"/>
</dbReference>
<dbReference type="GO" id="GO:0030246">
    <property type="term" value="F:carbohydrate binding"/>
    <property type="evidence" value="ECO:0007669"/>
    <property type="project" value="InterPro"/>
</dbReference>
<gene>
    <name evidence="5" type="ORF">PISL3812_08460</name>
</gene>
<dbReference type="GO" id="GO:0005829">
    <property type="term" value="C:cytosol"/>
    <property type="evidence" value="ECO:0007669"/>
    <property type="project" value="TreeGrafter"/>
</dbReference>
<dbReference type="InterPro" id="IPR050883">
    <property type="entry name" value="PNGase"/>
</dbReference>
<proteinExistence type="predicted"/>
<dbReference type="FunFam" id="3.30.2080.10:FF:000001">
    <property type="entry name" value="Alpha-1,2-mannosidase subfamily"/>
    <property type="match status" value="1"/>
</dbReference>
<feature type="signal peptide" evidence="2">
    <location>
        <begin position="1"/>
        <end position="23"/>
    </location>
</feature>
<feature type="chain" id="PRO_5006711667" evidence="2">
    <location>
        <begin position="24"/>
        <end position="790"/>
    </location>
</feature>
<keyword evidence="2" id="KW-0732">Signal</keyword>
<dbReference type="GO" id="GO:0005975">
    <property type="term" value="P:carbohydrate metabolic process"/>
    <property type="evidence" value="ECO:0007669"/>
    <property type="project" value="InterPro"/>
</dbReference>
<dbReference type="SUPFAM" id="SSF48208">
    <property type="entry name" value="Six-hairpin glycosidases"/>
    <property type="match status" value="1"/>
</dbReference>
<dbReference type="InterPro" id="IPR008928">
    <property type="entry name" value="6-hairpin_glycosidase_sf"/>
</dbReference>
<evidence type="ECO:0000256" key="1">
    <source>
        <dbReference type="SAM" id="MobiDB-lite"/>
    </source>
</evidence>
<keyword evidence="6" id="KW-1185">Reference proteome</keyword>
<evidence type="ECO:0000259" key="3">
    <source>
        <dbReference type="Pfam" id="PF07971"/>
    </source>
</evidence>
<evidence type="ECO:0000259" key="4">
    <source>
        <dbReference type="Pfam" id="PF17678"/>
    </source>
</evidence>
<protein>
    <submittedName>
        <fullName evidence="5">Putative glycosidase Rv0584</fullName>
    </submittedName>
</protein>